<name>A0A0F9ZET2_9MICR</name>
<protein>
    <submittedName>
        <fullName evidence="2">Piggybac transposable element-derived protein 4-like protein</fullName>
    </submittedName>
</protein>
<proteinExistence type="predicted"/>
<organism evidence="2 3">
    <name type="scientific">Vairimorpha ceranae</name>
    <dbReference type="NCBI Taxonomy" id="40302"/>
    <lineage>
        <taxon>Eukaryota</taxon>
        <taxon>Fungi</taxon>
        <taxon>Fungi incertae sedis</taxon>
        <taxon>Microsporidia</taxon>
        <taxon>Nosematidae</taxon>
        <taxon>Vairimorpha</taxon>
    </lineage>
</organism>
<feature type="domain" description="PiggyBac transposable element-derived protein" evidence="1">
    <location>
        <begin position="3"/>
        <end position="105"/>
    </location>
</feature>
<accession>A0A0F9ZET2</accession>
<evidence type="ECO:0000313" key="3">
    <source>
        <dbReference type="Proteomes" id="UP000034350"/>
    </source>
</evidence>
<dbReference type="Proteomes" id="UP000034350">
    <property type="component" value="Unassembled WGS sequence"/>
</dbReference>
<comment type="caution">
    <text evidence="2">The sequence shown here is derived from an EMBL/GenBank/DDBJ whole genome shotgun (WGS) entry which is preliminary data.</text>
</comment>
<dbReference type="OrthoDB" id="118105at2759"/>
<dbReference type="AlphaFoldDB" id="A0A0F9ZET2"/>
<dbReference type="EMBL" id="JPQZ01000010">
    <property type="protein sequence ID" value="KKO75899.1"/>
    <property type="molecule type" value="Genomic_DNA"/>
</dbReference>
<dbReference type="RefSeq" id="XP_024331641.1">
    <property type="nucleotide sequence ID" value="XM_024473547.1"/>
</dbReference>
<evidence type="ECO:0000313" key="2">
    <source>
        <dbReference type="EMBL" id="KKO75899.1"/>
    </source>
</evidence>
<dbReference type="VEuPathDB" id="MicrosporidiaDB:G9O61_00g015100"/>
<gene>
    <name evidence="2" type="ORF">AAJ76_1000088073</name>
</gene>
<dbReference type="Pfam" id="PF13843">
    <property type="entry name" value="DDE_Tnp_1_7"/>
    <property type="match status" value="1"/>
</dbReference>
<reference evidence="2 3" key="1">
    <citation type="journal article" date="2015" name="Environ. Microbiol.">
        <title>Genome analyses suggest the presence of polyploidy and recent human-driven expansions in eight global populations of the honeybee pathogen Nosema ceranae.</title>
        <authorList>
            <person name="Pelin A."/>
            <person name="Selman M."/>
            <person name="Aris-Brosou S."/>
            <person name="Farinelli L."/>
            <person name="Corradi N."/>
        </authorList>
    </citation>
    <scope>NUCLEOTIDE SEQUENCE [LARGE SCALE GENOMIC DNA]</scope>
    <source>
        <strain evidence="2 3">PA08 1199</strain>
    </source>
</reference>
<keyword evidence="3" id="KW-1185">Reference proteome</keyword>
<evidence type="ECO:0000259" key="1">
    <source>
        <dbReference type="Pfam" id="PF13843"/>
    </source>
</evidence>
<sequence length="107" mass="12124">MPNRKGLPQKIKKPKLPRRKTIGFCKGNTPTLAWCDTRVVTLLSTFYTSDSQTIQRRLAKAKRGNIGSRTPNKTIRAKVKKPIVIVNYNEYMGSVDVADQYTSSYAF</sequence>
<dbReference type="InterPro" id="IPR029526">
    <property type="entry name" value="PGBD"/>
</dbReference>
<dbReference type="GeneID" id="36318441"/>
<dbReference type="VEuPathDB" id="MicrosporidiaDB:AAJ76_1000088073"/>